<dbReference type="OrthoDB" id="2013972at2759"/>
<dbReference type="GO" id="GO:0008168">
    <property type="term" value="F:methyltransferase activity"/>
    <property type="evidence" value="ECO:0007669"/>
    <property type="project" value="UniProtKB-KW"/>
</dbReference>
<dbReference type="AlphaFoldDB" id="A0A550CA16"/>
<feature type="compositionally biased region" description="Polar residues" evidence="1">
    <location>
        <begin position="1"/>
        <end position="10"/>
    </location>
</feature>
<evidence type="ECO:0000256" key="1">
    <source>
        <dbReference type="SAM" id="MobiDB-lite"/>
    </source>
</evidence>
<evidence type="ECO:0000313" key="2">
    <source>
        <dbReference type="EMBL" id="TRM61526.1"/>
    </source>
</evidence>
<feature type="region of interest" description="Disordered" evidence="1">
    <location>
        <begin position="1"/>
        <end position="82"/>
    </location>
</feature>
<dbReference type="CDD" id="cd02440">
    <property type="entry name" value="AdoMet_MTases"/>
    <property type="match status" value="1"/>
</dbReference>
<dbReference type="Gene3D" id="3.40.50.150">
    <property type="entry name" value="Vaccinia Virus protein VP39"/>
    <property type="match status" value="1"/>
</dbReference>
<gene>
    <name evidence="2" type="ORF">BD626DRAFT_570733</name>
</gene>
<reference evidence="2 3" key="1">
    <citation type="journal article" date="2019" name="New Phytol.">
        <title>Comparative genomics reveals unique wood-decay strategies and fruiting body development in the Schizophyllaceae.</title>
        <authorList>
            <person name="Almasi E."/>
            <person name="Sahu N."/>
            <person name="Krizsan K."/>
            <person name="Balint B."/>
            <person name="Kovacs G.M."/>
            <person name="Kiss B."/>
            <person name="Cseklye J."/>
            <person name="Drula E."/>
            <person name="Henrissat B."/>
            <person name="Nagy I."/>
            <person name="Chovatia M."/>
            <person name="Adam C."/>
            <person name="LaButti K."/>
            <person name="Lipzen A."/>
            <person name="Riley R."/>
            <person name="Grigoriev I.V."/>
            <person name="Nagy L.G."/>
        </authorList>
    </citation>
    <scope>NUCLEOTIDE SEQUENCE [LARGE SCALE GENOMIC DNA]</scope>
    <source>
        <strain evidence="2 3">NL-1724</strain>
    </source>
</reference>
<dbReference type="EMBL" id="VDMD01000016">
    <property type="protein sequence ID" value="TRM61526.1"/>
    <property type="molecule type" value="Genomic_DNA"/>
</dbReference>
<dbReference type="STRING" id="97359.A0A550CA16"/>
<dbReference type="Pfam" id="PF13489">
    <property type="entry name" value="Methyltransf_23"/>
    <property type="match status" value="1"/>
</dbReference>
<feature type="compositionally biased region" description="Acidic residues" evidence="1">
    <location>
        <begin position="35"/>
        <end position="45"/>
    </location>
</feature>
<organism evidence="2 3">
    <name type="scientific">Schizophyllum amplum</name>
    <dbReference type="NCBI Taxonomy" id="97359"/>
    <lineage>
        <taxon>Eukaryota</taxon>
        <taxon>Fungi</taxon>
        <taxon>Dikarya</taxon>
        <taxon>Basidiomycota</taxon>
        <taxon>Agaricomycotina</taxon>
        <taxon>Agaricomycetes</taxon>
        <taxon>Agaricomycetidae</taxon>
        <taxon>Agaricales</taxon>
        <taxon>Schizophyllaceae</taxon>
        <taxon>Schizophyllum</taxon>
    </lineage>
</organism>
<dbReference type="GO" id="GO:0032259">
    <property type="term" value="P:methylation"/>
    <property type="evidence" value="ECO:0007669"/>
    <property type="project" value="UniProtKB-KW"/>
</dbReference>
<accession>A0A550CA16</accession>
<dbReference type="PANTHER" id="PTHR43591">
    <property type="entry name" value="METHYLTRANSFERASE"/>
    <property type="match status" value="1"/>
</dbReference>
<dbReference type="InterPro" id="IPR029063">
    <property type="entry name" value="SAM-dependent_MTases_sf"/>
</dbReference>
<sequence>MSAWNRSSSLLPDAVDATGPPTRRPIRYMSPMSDFTDDDCDEDDVMSTTSFPPFSAGPSSASSHTTHEGGDASMRSASPAPSVWSMTSSLRRQAYRHEYGRGLNNYSDIYSLPADDEEYERLDKQHEMFKLIMGKYPPPFDQVMSDSVPGEPKACLDLGCGSGSWVMEVAREYPNSSCVAVDLVPMQSRTMPTNCRSEVDDINLGLEHFYGDFDVVHARLISSGIKDYHGLIEHISRVLRPGGLIDLMEFDFCGYDEHHKRIEPSVDQNIRAPWWPQWLAFLRDAAKNRGGAVDAATYIHDWIRQHRRFENVVYREFWIPSSPFASDPFWRRMGLCMREDILEFMRSGRPLLLGSGMPEALLDHIEQNAIRELMEARTPVYIRCQYVYATRKHPLPRA</sequence>
<keyword evidence="2" id="KW-0808">Transferase</keyword>
<evidence type="ECO:0000313" key="3">
    <source>
        <dbReference type="Proteomes" id="UP000320762"/>
    </source>
</evidence>
<dbReference type="Proteomes" id="UP000320762">
    <property type="component" value="Unassembled WGS sequence"/>
</dbReference>
<keyword evidence="3" id="KW-1185">Reference proteome</keyword>
<dbReference type="SUPFAM" id="SSF53335">
    <property type="entry name" value="S-adenosyl-L-methionine-dependent methyltransferases"/>
    <property type="match status" value="1"/>
</dbReference>
<protein>
    <submittedName>
        <fullName evidence="2">S-adenosyl-L-methionine-dependent methyltransferase</fullName>
    </submittedName>
</protein>
<dbReference type="PANTHER" id="PTHR43591:SF105">
    <property type="entry name" value="METHYLTRANSFERASE DOMAIN-CONTAINING PROTEIN-RELATED"/>
    <property type="match status" value="1"/>
</dbReference>
<keyword evidence="2" id="KW-0489">Methyltransferase</keyword>
<name>A0A550CA16_9AGAR</name>
<comment type="caution">
    <text evidence="2">The sequence shown here is derived from an EMBL/GenBank/DDBJ whole genome shotgun (WGS) entry which is preliminary data.</text>
</comment>
<feature type="compositionally biased region" description="Low complexity" evidence="1">
    <location>
        <begin position="47"/>
        <end position="64"/>
    </location>
</feature>
<proteinExistence type="predicted"/>